<keyword evidence="7" id="KW-1185">Reference proteome</keyword>
<dbReference type="GO" id="GO:0010997">
    <property type="term" value="F:anaphase-promoting complex binding"/>
    <property type="evidence" value="ECO:0007669"/>
    <property type="project" value="InterPro"/>
</dbReference>
<keyword evidence="4" id="KW-0498">Mitosis</keyword>
<dbReference type="GO" id="GO:0031145">
    <property type="term" value="P:anaphase-promoting complex-dependent catabolic process"/>
    <property type="evidence" value="ECO:0007669"/>
    <property type="project" value="TreeGrafter"/>
</dbReference>
<accession>A0A9K3D8L7</accession>
<dbReference type="Proteomes" id="UP000265618">
    <property type="component" value="Unassembled WGS sequence"/>
</dbReference>
<dbReference type="EMBL" id="BDIP01004977">
    <property type="protein sequence ID" value="GIQ89374.1"/>
    <property type="molecule type" value="Genomic_DNA"/>
</dbReference>
<reference evidence="6 7" key="1">
    <citation type="journal article" date="2018" name="PLoS ONE">
        <title>The draft genome of Kipferlia bialata reveals reductive genome evolution in fornicate parasites.</title>
        <authorList>
            <person name="Tanifuji G."/>
            <person name="Takabayashi S."/>
            <person name="Kume K."/>
            <person name="Takagi M."/>
            <person name="Nakayama T."/>
            <person name="Kamikawa R."/>
            <person name="Inagaki Y."/>
            <person name="Hashimoto T."/>
        </authorList>
    </citation>
    <scope>NUCLEOTIDE SEQUENCE [LARGE SCALE GENOMIC DNA]</scope>
    <source>
        <strain evidence="6">NY0173</strain>
    </source>
</reference>
<dbReference type="PANTHER" id="PTHR19918:SF8">
    <property type="entry name" value="FI02843P"/>
    <property type="match status" value="1"/>
</dbReference>
<dbReference type="AlphaFoldDB" id="A0A9K3D8L7"/>
<feature type="non-terminal residue" evidence="6">
    <location>
        <position position="157"/>
    </location>
</feature>
<dbReference type="InterPro" id="IPR033010">
    <property type="entry name" value="Cdc20/Fizzy"/>
</dbReference>
<evidence type="ECO:0000313" key="7">
    <source>
        <dbReference type="Proteomes" id="UP000265618"/>
    </source>
</evidence>
<keyword evidence="1" id="KW-0853">WD repeat</keyword>
<sequence length="157" mass="16873">AAFMTREHKRGPDERPGENAYAKALYGTVMPGENAYAKALDKAVLGTTAAPKVLALSGKAPPAADGWQNSVNVLYSSSAAIQSSSVSLRRIAKEPTQCLDAPGLMEDFYTNNMDWSHNGVIAIALADTVFLWNANTGNSTELFKLGEDSVVHSVRWE</sequence>
<dbReference type="GO" id="GO:0005680">
    <property type="term" value="C:anaphase-promoting complex"/>
    <property type="evidence" value="ECO:0007669"/>
    <property type="project" value="TreeGrafter"/>
</dbReference>
<dbReference type="GO" id="GO:1905786">
    <property type="term" value="P:positive regulation of anaphase-promoting complex-dependent catabolic process"/>
    <property type="evidence" value="ECO:0007669"/>
    <property type="project" value="TreeGrafter"/>
</dbReference>
<proteinExistence type="predicted"/>
<dbReference type="PANTHER" id="PTHR19918">
    <property type="entry name" value="CELL DIVISION CYCLE 20 CDC20 FIZZY -RELATED"/>
    <property type="match status" value="1"/>
</dbReference>
<feature type="non-terminal residue" evidence="6">
    <location>
        <position position="1"/>
    </location>
</feature>
<evidence type="ECO:0000313" key="6">
    <source>
        <dbReference type="EMBL" id="GIQ89374.1"/>
    </source>
</evidence>
<gene>
    <name evidence="6" type="ORF">KIPB_011820</name>
</gene>
<keyword evidence="5" id="KW-0131">Cell cycle</keyword>
<dbReference type="Gene3D" id="2.130.10.10">
    <property type="entry name" value="YVTN repeat-like/Quinoprotein amine dehydrogenase"/>
    <property type="match status" value="1"/>
</dbReference>
<dbReference type="InterPro" id="IPR015943">
    <property type="entry name" value="WD40/YVTN_repeat-like_dom_sf"/>
</dbReference>
<evidence type="ECO:0000256" key="3">
    <source>
        <dbReference type="ARBA" id="ARBA00022737"/>
    </source>
</evidence>
<protein>
    <submittedName>
        <fullName evidence="6">Uncharacterized protein</fullName>
    </submittedName>
</protein>
<evidence type="ECO:0000256" key="5">
    <source>
        <dbReference type="ARBA" id="ARBA00023306"/>
    </source>
</evidence>
<comment type="caution">
    <text evidence="6">The sequence shown here is derived from an EMBL/GenBank/DDBJ whole genome shotgun (WGS) entry which is preliminary data.</text>
</comment>
<evidence type="ECO:0000256" key="4">
    <source>
        <dbReference type="ARBA" id="ARBA00022776"/>
    </source>
</evidence>
<name>A0A9K3D8L7_9EUKA</name>
<dbReference type="GO" id="GO:1990757">
    <property type="term" value="F:ubiquitin ligase activator activity"/>
    <property type="evidence" value="ECO:0007669"/>
    <property type="project" value="TreeGrafter"/>
</dbReference>
<dbReference type="OrthoDB" id="10263272at2759"/>
<keyword evidence="2" id="KW-0132">Cell division</keyword>
<dbReference type="GO" id="GO:0051301">
    <property type="term" value="P:cell division"/>
    <property type="evidence" value="ECO:0007669"/>
    <property type="project" value="UniProtKB-KW"/>
</dbReference>
<evidence type="ECO:0000256" key="2">
    <source>
        <dbReference type="ARBA" id="ARBA00022618"/>
    </source>
</evidence>
<organism evidence="6 7">
    <name type="scientific">Kipferlia bialata</name>
    <dbReference type="NCBI Taxonomy" id="797122"/>
    <lineage>
        <taxon>Eukaryota</taxon>
        <taxon>Metamonada</taxon>
        <taxon>Carpediemonas-like organisms</taxon>
        <taxon>Kipferlia</taxon>
    </lineage>
</organism>
<evidence type="ECO:0000256" key="1">
    <source>
        <dbReference type="ARBA" id="ARBA00022574"/>
    </source>
</evidence>
<keyword evidence="3" id="KW-0677">Repeat</keyword>